<dbReference type="Gene3D" id="3.30.70.1900">
    <property type="match status" value="1"/>
</dbReference>
<dbReference type="AlphaFoldDB" id="A0AB72ZA41"/>
<dbReference type="CDD" id="cd21140">
    <property type="entry name" value="Cas6_I-like"/>
    <property type="match status" value="1"/>
</dbReference>
<gene>
    <name evidence="3" type="ORF">HMPREF0557_01187</name>
</gene>
<dbReference type="GO" id="GO:0016788">
    <property type="term" value="F:hydrolase activity, acting on ester bonds"/>
    <property type="evidence" value="ECO:0007669"/>
    <property type="project" value="InterPro"/>
</dbReference>
<dbReference type="EMBL" id="AGCN01000026">
    <property type="protein sequence ID" value="EHN61773.1"/>
    <property type="molecule type" value="Genomic_DNA"/>
</dbReference>
<feature type="domain" description="CRISPR associated protein Cas6 C-terminal" evidence="2">
    <location>
        <begin position="150"/>
        <end position="271"/>
    </location>
</feature>
<protein>
    <submittedName>
        <fullName evidence="3">CRISPR-associated endoribonuclease Cas6</fullName>
    </submittedName>
</protein>
<dbReference type="Pfam" id="PF01881">
    <property type="entry name" value="Cas_Cas6_C"/>
    <property type="match status" value="1"/>
</dbReference>
<keyword evidence="4" id="KW-1185">Reference proteome</keyword>
<dbReference type="InterPro" id="IPR049435">
    <property type="entry name" value="Cas_Cas6_C"/>
</dbReference>
<accession>A0AB72ZA41</accession>
<sequence>MFKIAQSIKSLYLQLIWRFFCVKFNLWNGGGDTMRLKINCDFDSKIIPKDFQSKVVSLFKAGIMKSSPERYENLFGGNKHKQYTFSVYLPKPQNKGAEIQLNEANCIINFSTGDAETGIIFYNALISLRGSKVLFGAGNNITIKNIQIVPEKKIIGNRTILRTLSPVVSRDHNRETFKNWFYSFEDEEFEPTLKRNMLPYLIDAFGEQARYDLEKLKITPISMKKVVVYCHEIHIESSVGIFELEAEAYLQKFLVENGLGTMTGSGFGMIEQL</sequence>
<evidence type="ECO:0000313" key="4">
    <source>
        <dbReference type="Proteomes" id="UP000003597"/>
    </source>
</evidence>
<dbReference type="NCBIfam" id="TIGR01877">
    <property type="entry name" value="cas_cas6"/>
    <property type="match status" value="1"/>
</dbReference>
<comment type="caution">
    <text evidence="3">The sequence shown here is derived from an EMBL/GenBank/DDBJ whole genome shotgun (WGS) entry which is preliminary data.</text>
</comment>
<dbReference type="PANTHER" id="PTHR36984:SF3">
    <property type="entry name" value="CRISPR-ASSOCIATED ENDORIBONUCLEASE CAS6"/>
    <property type="match status" value="1"/>
</dbReference>
<keyword evidence="1" id="KW-0051">Antiviral defense</keyword>
<name>A0AB72ZA41_LISIO</name>
<dbReference type="GO" id="GO:0051607">
    <property type="term" value="P:defense response to virus"/>
    <property type="evidence" value="ECO:0007669"/>
    <property type="project" value="UniProtKB-KW"/>
</dbReference>
<dbReference type="InterPro" id="IPR010156">
    <property type="entry name" value="CRISPR-assoc_prot_Cas6"/>
</dbReference>
<evidence type="ECO:0000259" key="2">
    <source>
        <dbReference type="Pfam" id="PF01881"/>
    </source>
</evidence>
<proteinExistence type="predicted"/>
<dbReference type="PANTHER" id="PTHR36984">
    <property type="entry name" value="CRISPR-ASSOCIATED ENDORIBONUCLEASE CAS6 1"/>
    <property type="match status" value="1"/>
</dbReference>
<organism evidence="3 4">
    <name type="scientific">Listeria innocua ATCC 33091</name>
    <dbReference type="NCBI Taxonomy" id="1002366"/>
    <lineage>
        <taxon>Bacteria</taxon>
        <taxon>Bacillati</taxon>
        <taxon>Bacillota</taxon>
        <taxon>Bacilli</taxon>
        <taxon>Bacillales</taxon>
        <taxon>Listeriaceae</taxon>
        <taxon>Listeria</taxon>
    </lineage>
</organism>
<dbReference type="Gene3D" id="3.30.70.1890">
    <property type="match status" value="1"/>
</dbReference>
<dbReference type="Proteomes" id="UP000003597">
    <property type="component" value="Unassembled WGS sequence"/>
</dbReference>
<reference evidence="3 4" key="1">
    <citation type="submission" date="2011-08" db="EMBL/GenBank/DDBJ databases">
        <authorList>
            <person name="Weinstock G."/>
            <person name="Sodergren E."/>
            <person name="Clifton S."/>
            <person name="Fulton L."/>
            <person name="Fulton B."/>
            <person name="Courtney L."/>
            <person name="Fronick C."/>
            <person name="Harrison M."/>
            <person name="Strong C."/>
            <person name="Farmer C."/>
            <person name="Delahaunty K."/>
            <person name="Markovic C."/>
            <person name="Hall O."/>
            <person name="Minx P."/>
            <person name="Tomlinson C."/>
            <person name="Mitreva M."/>
            <person name="Hou S."/>
            <person name="Chen J."/>
            <person name="Wollam A."/>
            <person name="Pepin K.H."/>
            <person name="Johnson M."/>
            <person name="Bhonagiri V."/>
            <person name="Zhang X."/>
            <person name="Suruliraj S."/>
            <person name="Warren W."/>
            <person name="Chinwalla A."/>
            <person name="Mardis E.R."/>
            <person name="Wilson R.K."/>
        </authorList>
    </citation>
    <scope>NUCLEOTIDE SEQUENCE [LARGE SCALE GENOMIC DNA]</scope>
    <source>
        <strain evidence="3 4">ATCC 33091</strain>
    </source>
</reference>
<evidence type="ECO:0000313" key="3">
    <source>
        <dbReference type="EMBL" id="EHN61773.1"/>
    </source>
</evidence>
<dbReference type="InterPro" id="IPR045747">
    <property type="entry name" value="CRISPR-assoc_prot_Cas6_N_sf"/>
</dbReference>
<evidence type="ECO:0000256" key="1">
    <source>
        <dbReference type="ARBA" id="ARBA00023118"/>
    </source>
</evidence>